<evidence type="ECO:0000313" key="1">
    <source>
        <dbReference type="EMBL" id="KEJ91210.1"/>
    </source>
</evidence>
<comment type="caution">
    <text evidence="1">The sequence shown here is derived from an EMBL/GenBank/DDBJ whole genome shotgun (WGS) entry which is preliminary data.</text>
</comment>
<dbReference type="Proteomes" id="UP000027665">
    <property type="component" value="Unassembled WGS sequence"/>
</dbReference>
<accession>A0A073INQ4</accession>
<proteinExistence type="predicted"/>
<dbReference type="eggNOG" id="ENOG5032SVC">
    <property type="taxonomic scope" value="Bacteria"/>
</dbReference>
<evidence type="ECO:0008006" key="3">
    <source>
        <dbReference type="Google" id="ProtNLM"/>
    </source>
</evidence>
<organism evidence="1 2">
    <name type="scientific">Synergistes jonesii</name>
    <dbReference type="NCBI Taxonomy" id="2754"/>
    <lineage>
        <taxon>Bacteria</taxon>
        <taxon>Thermotogati</taxon>
        <taxon>Synergistota</taxon>
        <taxon>Synergistia</taxon>
        <taxon>Synergistales</taxon>
        <taxon>Synergistaceae</taxon>
        <taxon>Synergistes</taxon>
    </lineage>
</organism>
<name>A0A073INQ4_9BACT</name>
<reference evidence="1 2" key="1">
    <citation type="submission" date="2014-04" db="EMBL/GenBank/DDBJ databases">
        <title>Draft Genome Sequence of Synergistes jonesii.</title>
        <authorList>
            <person name="Coil D.A."/>
            <person name="Eisen J.A."/>
            <person name="Holland-Moritz H.E."/>
        </authorList>
    </citation>
    <scope>NUCLEOTIDE SEQUENCE [LARGE SCALE GENOMIC DNA]</scope>
    <source>
        <strain evidence="1 2">78-1</strain>
    </source>
</reference>
<dbReference type="EMBL" id="JMKI01000054">
    <property type="protein sequence ID" value="KEJ91210.1"/>
    <property type="molecule type" value="Genomic_DNA"/>
</dbReference>
<evidence type="ECO:0000313" key="2">
    <source>
        <dbReference type="Proteomes" id="UP000027665"/>
    </source>
</evidence>
<protein>
    <recommendedName>
        <fullName evidence="3">DUF3352 domain-containing protein</fullName>
    </recommendedName>
</protein>
<keyword evidence="2" id="KW-1185">Reference proteome</keyword>
<gene>
    <name evidence="1" type="ORF">EH55_11700</name>
</gene>
<dbReference type="STRING" id="2754.EH55_11700"/>
<sequence length="518" mass="55430">MVKKAVIAAVCVCCAAALLLFIFFGPGSKGIMTMLPKPDEREMYLIAETTGGCPELVVSLFSESFGAEGRSMSAESALLAAAAAAEEAALLVEKNEGDGYRLCASLHFSSAETSSLKKGRLGAELGKIFKSASIREGGAEGVFAIESAAFGEPLFYKVSGRYTAMAADAAALRRMEEASKRSSANLGGKKWSVERGWPAHIEICDGGAITANAKEKFPVTLEAAWRGADAEEASPAEGEARWAFVNLGKPAELWLSRSLKAEKWETGNYLIPEPLLFSAGINLPEPKGKYKDWPFPLSSLGEIAENIGLSDSQAREILGGQTVFSLGGQNRILWFSLPGFLVEFTGRPALMRELVEKFWENLFFGAEPKPMAGFEAGGSANLPFSAVGAARGGVAALGLATPQSLEGGAKTLGRYLKDGEEAIGWAIADLPRIGAALSDMTKMSSFLEEEAYEDEDFSDFESGGVPGMLQPDITTTPFDQEIADSFGNVLKRMGRIFIVWEKPLSGRLLWYSSQKSAN</sequence>
<dbReference type="AlphaFoldDB" id="A0A073INQ4"/>